<dbReference type="InterPro" id="IPR050547">
    <property type="entry name" value="DEAD_box_RNA_helicases"/>
</dbReference>
<evidence type="ECO:0000259" key="10">
    <source>
        <dbReference type="PROSITE" id="PS51192"/>
    </source>
</evidence>
<dbReference type="InterPro" id="IPR011545">
    <property type="entry name" value="DEAD/DEAH_box_helicase_dom"/>
</dbReference>
<dbReference type="GO" id="GO:0016787">
    <property type="term" value="F:hydrolase activity"/>
    <property type="evidence" value="ECO:0007669"/>
    <property type="project" value="UniProtKB-KW"/>
</dbReference>
<keyword evidence="6" id="KW-0378">Hydrolase</keyword>
<keyword evidence="9" id="KW-0051">Antiviral defense</keyword>
<accession>A0A1H8A7Q9</accession>
<dbReference type="Pfam" id="PF00270">
    <property type="entry name" value="DEAD"/>
    <property type="match status" value="1"/>
</dbReference>
<evidence type="ECO:0000256" key="2">
    <source>
        <dbReference type="ARBA" id="ARBA00009046"/>
    </source>
</evidence>
<evidence type="ECO:0000256" key="9">
    <source>
        <dbReference type="ARBA" id="ARBA00023118"/>
    </source>
</evidence>
<dbReference type="SMR" id="A0A1H8A7Q9"/>
<gene>
    <name evidence="12" type="ORF">SAMN04489760_1326</name>
</gene>
<dbReference type="InterPro" id="IPR006474">
    <property type="entry name" value="Helicase_Cas3_CRISPR-ass_core"/>
</dbReference>
<dbReference type="EMBL" id="FOBS01000032">
    <property type="protein sequence ID" value="SEM66720.1"/>
    <property type="molecule type" value="Genomic_DNA"/>
</dbReference>
<dbReference type="Gene3D" id="3.40.50.300">
    <property type="entry name" value="P-loop containing nucleotide triphosphate hydrolases"/>
    <property type="match status" value="2"/>
</dbReference>
<evidence type="ECO:0000256" key="7">
    <source>
        <dbReference type="ARBA" id="ARBA00022806"/>
    </source>
</evidence>
<dbReference type="Pfam" id="PF18019">
    <property type="entry name" value="Cas3_HD"/>
    <property type="match status" value="1"/>
</dbReference>
<dbReference type="PROSITE" id="PS51643">
    <property type="entry name" value="HD_CAS3"/>
    <property type="match status" value="1"/>
</dbReference>
<dbReference type="InterPro" id="IPR006483">
    <property type="entry name" value="CRISPR-assoc_Cas3_HD"/>
</dbReference>
<keyword evidence="7" id="KW-0347">Helicase</keyword>
<comment type="similarity">
    <text evidence="2">In the central section; belongs to the CRISPR-associated helicase Cas3 family.</text>
</comment>
<protein>
    <submittedName>
        <fullName evidence="12">CRISPR-associated helicase, Cas3 family</fullName>
    </submittedName>
</protein>
<evidence type="ECO:0000256" key="5">
    <source>
        <dbReference type="ARBA" id="ARBA00022741"/>
    </source>
</evidence>
<comment type="similarity">
    <text evidence="1">In the N-terminal section; belongs to the CRISPR-associated nuclease Cas3-HD family.</text>
</comment>
<dbReference type="GO" id="GO:0003723">
    <property type="term" value="F:RNA binding"/>
    <property type="evidence" value="ECO:0007669"/>
    <property type="project" value="TreeGrafter"/>
</dbReference>
<name>A0A1H8A7Q9_9BACT</name>
<dbReference type="CDD" id="cd09641">
    <property type="entry name" value="Cas3''_I"/>
    <property type="match status" value="1"/>
</dbReference>
<dbReference type="GO" id="GO:0046872">
    <property type="term" value="F:metal ion binding"/>
    <property type="evidence" value="ECO:0007669"/>
    <property type="project" value="UniProtKB-KW"/>
</dbReference>
<dbReference type="GO" id="GO:0003724">
    <property type="term" value="F:RNA helicase activity"/>
    <property type="evidence" value="ECO:0007669"/>
    <property type="project" value="TreeGrafter"/>
</dbReference>
<feature type="domain" description="HD Cas3-type" evidence="11">
    <location>
        <begin position="20"/>
        <end position="240"/>
    </location>
</feature>
<keyword evidence="4" id="KW-0479">Metal-binding</keyword>
<dbReference type="SUPFAM" id="SSF52540">
    <property type="entry name" value="P-loop containing nucleoside triphosphate hydrolases"/>
    <property type="match status" value="1"/>
</dbReference>
<evidence type="ECO:0000256" key="3">
    <source>
        <dbReference type="ARBA" id="ARBA00022722"/>
    </source>
</evidence>
<dbReference type="InterPro" id="IPR054712">
    <property type="entry name" value="Cas3-like_dom"/>
</dbReference>
<dbReference type="OrthoDB" id="9810236at2"/>
<dbReference type="NCBIfam" id="TIGR01596">
    <property type="entry name" value="cas3_HD"/>
    <property type="match status" value="1"/>
</dbReference>
<keyword evidence="3" id="KW-0540">Nuclease</keyword>
<keyword evidence="13" id="KW-1185">Reference proteome</keyword>
<dbReference type="InterPro" id="IPR027417">
    <property type="entry name" value="P-loop_NTPase"/>
</dbReference>
<evidence type="ECO:0000256" key="6">
    <source>
        <dbReference type="ARBA" id="ARBA00022801"/>
    </source>
</evidence>
<dbReference type="InterPro" id="IPR038257">
    <property type="entry name" value="CRISPR-assoc_Cas3_HD_sf"/>
</dbReference>
<proteinExistence type="inferred from homology"/>
<evidence type="ECO:0000313" key="13">
    <source>
        <dbReference type="Proteomes" id="UP000198744"/>
    </source>
</evidence>
<dbReference type="PANTHER" id="PTHR47963">
    <property type="entry name" value="DEAD-BOX ATP-DEPENDENT RNA HELICASE 47, MITOCHONDRIAL"/>
    <property type="match status" value="1"/>
</dbReference>
<dbReference type="PROSITE" id="PS51192">
    <property type="entry name" value="HELICASE_ATP_BIND_1"/>
    <property type="match status" value="1"/>
</dbReference>
<dbReference type="AlphaFoldDB" id="A0A1H8A7Q9"/>
<dbReference type="STRING" id="43775.SAMN04489760_1326"/>
<evidence type="ECO:0000313" key="12">
    <source>
        <dbReference type="EMBL" id="SEM66720.1"/>
    </source>
</evidence>
<feature type="domain" description="Helicase ATP-binding" evidence="10">
    <location>
        <begin position="307"/>
        <end position="501"/>
    </location>
</feature>
<dbReference type="Proteomes" id="UP000198744">
    <property type="component" value="Unassembled WGS sequence"/>
</dbReference>
<dbReference type="GO" id="GO:0005524">
    <property type="term" value="F:ATP binding"/>
    <property type="evidence" value="ECO:0007669"/>
    <property type="project" value="UniProtKB-KW"/>
</dbReference>
<evidence type="ECO:0000256" key="4">
    <source>
        <dbReference type="ARBA" id="ARBA00022723"/>
    </source>
</evidence>
<organism evidence="12 13">
    <name type="scientific">Syntrophus gentianae</name>
    <dbReference type="NCBI Taxonomy" id="43775"/>
    <lineage>
        <taxon>Bacteria</taxon>
        <taxon>Pseudomonadati</taxon>
        <taxon>Thermodesulfobacteriota</taxon>
        <taxon>Syntrophia</taxon>
        <taxon>Syntrophales</taxon>
        <taxon>Syntrophaceae</taxon>
        <taxon>Syntrophus</taxon>
    </lineage>
</organism>
<dbReference type="Gene3D" id="1.10.3210.30">
    <property type="match status" value="1"/>
</dbReference>
<dbReference type="SMART" id="SM00487">
    <property type="entry name" value="DEXDc"/>
    <property type="match status" value="1"/>
</dbReference>
<reference evidence="12 13" key="1">
    <citation type="submission" date="2016-10" db="EMBL/GenBank/DDBJ databases">
        <authorList>
            <person name="de Groot N.N."/>
        </authorList>
    </citation>
    <scope>NUCLEOTIDE SEQUENCE [LARGE SCALE GENOMIC DNA]</scope>
    <source>
        <strain evidence="12 13">DSM 8423</strain>
    </source>
</reference>
<dbReference type="GO" id="GO:0051607">
    <property type="term" value="P:defense response to virus"/>
    <property type="evidence" value="ECO:0007669"/>
    <property type="project" value="UniProtKB-KW"/>
</dbReference>
<dbReference type="Pfam" id="PF22590">
    <property type="entry name" value="Cas3-like_C_2"/>
    <property type="match status" value="1"/>
</dbReference>
<evidence type="ECO:0000256" key="8">
    <source>
        <dbReference type="ARBA" id="ARBA00022840"/>
    </source>
</evidence>
<dbReference type="InterPro" id="IPR014001">
    <property type="entry name" value="Helicase_ATP-bd"/>
</dbReference>
<evidence type="ECO:0000256" key="1">
    <source>
        <dbReference type="ARBA" id="ARBA00006847"/>
    </source>
</evidence>
<sequence>MDEWPDYFRYWGKAQQSNEQGVDFHLLVYHCLDVAAVVAEWWASSPAICRSFCSLSDLTTEQTKAWMLFFTALHDYGKFDVRFQFRSKPAWHLLHPESHSYGLLPSEYDCKHYYHGESGLFWFMRDHDVFFGLDSGNVTEGLDFLDDPIESPSERWLLWKVWLESVTGHHGHIKPAECVPDMTLPSDCDRRFADLDRKARTQWFEMLAQIFLKPVGLSLEDSPPPCSPLMAGLCSVADWLGSRCNSQNFSYRSQATNLEAYFEEKLDNDAYRILEFAGVISRPQTYSDVNVLLKKGHIARSVQTLVDDMPLKAGLTIVEAPTGSGKTEAALSYAWRLVDAGFADSIVFALPTQATANAMLGRIEQLATKLFGEHPNVLLAHGSARFNKEFVALKHAGLEGYEKEDGWVQCSEWLAESRKRVFLGQIGVCTVDQVLISVLPVRHRFVRGFGLGRSVLIVDEVHAYDAYMYGLLEEVLKQQKEAGGSVILLSATLPEQQRRQLCTAWSAILDNQEEDVPYPLVTWTDGGVTTPIVLDPVQRPNNVTVKLEPLLVSEMKPDDSLLRRVVVAAEAGAQVAIVCNLVDVAQGLVRAFQSMTSVKVDLFHARYCYSHRREKELAAIQYFGPDGERSEGRILVATQVVEQSLDVDFDWLITQLCPIDLLFQRIGRLHRHVRSNRPSGFETPCCTVLLPKDDDYGLHGLIYANTRVLWRTAMKILSASGGNIVFPDAYRTWIEPVYRDKPWGTEPEAVEKGYEKFKYEIEEIQRYKARFMVKTAMNPFADTDEHVMAMTRDGDMNLVVVPYCWTTKGKRLMDGTMFELLDEYSQLECLALNSVGVPKSWQRYFEESEEGRYWLAMEQNGDGYRGCSKGVTFHYHKDMGLEKEK</sequence>
<keyword evidence="8" id="KW-0067">ATP-binding</keyword>
<dbReference type="NCBIfam" id="NF007248">
    <property type="entry name" value="PRK09694.1"/>
    <property type="match status" value="1"/>
</dbReference>
<keyword evidence="5" id="KW-0547">Nucleotide-binding</keyword>
<dbReference type="RefSeq" id="WP_093884543.1">
    <property type="nucleotide sequence ID" value="NZ_FOBS01000032.1"/>
</dbReference>
<dbReference type="GO" id="GO:0004518">
    <property type="term" value="F:nuclease activity"/>
    <property type="evidence" value="ECO:0007669"/>
    <property type="project" value="UniProtKB-KW"/>
</dbReference>
<evidence type="ECO:0000259" key="11">
    <source>
        <dbReference type="PROSITE" id="PS51643"/>
    </source>
</evidence>
<dbReference type="NCBIfam" id="TIGR01587">
    <property type="entry name" value="cas3_core"/>
    <property type="match status" value="1"/>
</dbReference>
<dbReference type="PANTHER" id="PTHR47963:SF9">
    <property type="entry name" value="CRISPR-ASSOCIATED ENDONUCLEASE_HELICASE CAS3"/>
    <property type="match status" value="1"/>
</dbReference>